<dbReference type="AlphaFoldDB" id="A0A803LZF4"/>
<dbReference type="InterPro" id="IPR036265">
    <property type="entry name" value="HIT-like_sf"/>
</dbReference>
<sequence length="294" mass="33352">MFDLKAMLRCRKRPKRDENNAVKDRISNLPDHVLLDNILSYLPTKDVVATSLLSRRWRRLFTGVTRLDCDDSPISHCAEHPHLTELFPTFKMFVDNMLQASEGVKKLDIHIRVREPDKLPSAIFNCRTLEVLKLDVNLDLEVPSTLCLPNLKELHISVVCFPIDDSLTRLVSSCPSLEYMTLCGSLSPVIPISISSHSLRTLKLNTFFCSSILGSKLVLDVPNLEYLCSIERAKAFLLVKRFFGLNAEERHCEIHGRLLYTAKLVAKQEGLNDGFRIVINDGPKGSDQSVYHIH</sequence>
<name>A0A803LZF4_CHEQI</name>
<keyword evidence="3" id="KW-1185">Reference proteome</keyword>
<dbReference type="Gramene" id="AUR62020855-RA">
    <property type="protein sequence ID" value="AUR62020855-RA:cds"/>
    <property type="gene ID" value="AUR62020855"/>
</dbReference>
<evidence type="ECO:0000259" key="1">
    <source>
        <dbReference type="SMART" id="SM00256"/>
    </source>
</evidence>
<dbReference type="SUPFAM" id="SSF81383">
    <property type="entry name" value="F-box domain"/>
    <property type="match status" value="1"/>
</dbReference>
<dbReference type="OMA" id="CINTWIC"/>
<dbReference type="PANTHER" id="PTHR31900:SF27">
    <property type="entry name" value="FBD DOMAIN-CONTAINING PROTEIN"/>
    <property type="match status" value="1"/>
</dbReference>
<accession>A0A803LZF4</accession>
<dbReference type="InterPro" id="IPR032675">
    <property type="entry name" value="LRR_dom_sf"/>
</dbReference>
<dbReference type="InterPro" id="IPR053781">
    <property type="entry name" value="F-box_AtFBL13-like"/>
</dbReference>
<dbReference type="Gene3D" id="3.30.428.10">
    <property type="entry name" value="HIT-like"/>
    <property type="match status" value="1"/>
</dbReference>
<dbReference type="SUPFAM" id="SSF52047">
    <property type="entry name" value="RNI-like"/>
    <property type="match status" value="1"/>
</dbReference>
<dbReference type="Pfam" id="PF24758">
    <property type="entry name" value="LRR_At5g56370"/>
    <property type="match status" value="1"/>
</dbReference>
<dbReference type="Gene3D" id="1.20.1280.50">
    <property type="match status" value="1"/>
</dbReference>
<dbReference type="InterPro" id="IPR036047">
    <property type="entry name" value="F-box-like_dom_sf"/>
</dbReference>
<reference evidence="2" key="2">
    <citation type="submission" date="2021-03" db="UniProtKB">
        <authorList>
            <consortium name="EnsemblPlants"/>
        </authorList>
    </citation>
    <scope>IDENTIFICATION</scope>
</reference>
<dbReference type="InterPro" id="IPR050232">
    <property type="entry name" value="FBL13/AtMIF1-like"/>
</dbReference>
<dbReference type="Proteomes" id="UP000596660">
    <property type="component" value="Unplaced"/>
</dbReference>
<dbReference type="InterPro" id="IPR055411">
    <property type="entry name" value="LRR_FXL15/At3g58940/PEG3-like"/>
</dbReference>
<protein>
    <recommendedName>
        <fullName evidence="1">F-box domain-containing protein</fullName>
    </recommendedName>
</protein>
<evidence type="ECO:0000313" key="3">
    <source>
        <dbReference type="Proteomes" id="UP000596660"/>
    </source>
</evidence>
<dbReference type="CDD" id="cd22160">
    <property type="entry name" value="F-box_AtFBL13-like"/>
    <property type="match status" value="1"/>
</dbReference>
<dbReference type="Gene3D" id="3.80.10.10">
    <property type="entry name" value="Ribonuclease Inhibitor"/>
    <property type="match status" value="1"/>
</dbReference>
<reference evidence="2" key="1">
    <citation type="journal article" date="2017" name="Nature">
        <title>The genome of Chenopodium quinoa.</title>
        <authorList>
            <person name="Jarvis D.E."/>
            <person name="Ho Y.S."/>
            <person name="Lightfoot D.J."/>
            <person name="Schmoeckel S.M."/>
            <person name="Li B."/>
            <person name="Borm T.J.A."/>
            <person name="Ohyanagi H."/>
            <person name="Mineta K."/>
            <person name="Michell C.T."/>
            <person name="Saber N."/>
            <person name="Kharbatia N.M."/>
            <person name="Rupper R.R."/>
            <person name="Sharp A.R."/>
            <person name="Dally N."/>
            <person name="Boughton B.A."/>
            <person name="Woo Y.H."/>
            <person name="Gao G."/>
            <person name="Schijlen E.G.W.M."/>
            <person name="Guo X."/>
            <person name="Momin A.A."/>
            <person name="Negrao S."/>
            <person name="Al-Babili S."/>
            <person name="Gehring C."/>
            <person name="Roessner U."/>
            <person name="Jung C."/>
            <person name="Murphy K."/>
            <person name="Arold S.T."/>
            <person name="Gojobori T."/>
            <person name="van der Linden C.G."/>
            <person name="van Loo E.N."/>
            <person name="Jellen E.N."/>
            <person name="Maughan P.J."/>
            <person name="Tester M."/>
        </authorList>
    </citation>
    <scope>NUCLEOTIDE SEQUENCE [LARGE SCALE GENOMIC DNA]</scope>
    <source>
        <strain evidence="2">cv. PI 614886</strain>
    </source>
</reference>
<evidence type="ECO:0000313" key="2">
    <source>
        <dbReference type="EnsemblPlants" id="AUR62020855-RA:cds"/>
    </source>
</evidence>
<organism evidence="2 3">
    <name type="scientific">Chenopodium quinoa</name>
    <name type="common">Quinoa</name>
    <dbReference type="NCBI Taxonomy" id="63459"/>
    <lineage>
        <taxon>Eukaryota</taxon>
        <taxon>Viridiplantae</taxon>
        <taxon>Streptophyta</taxon>
        <taxon>Embryophyta</taxon>
        <taxon>Tracheophyta</taxon>
        <taxon>Spermatophyta</taxon>
        <taxon>Magnoliopsida</taxon>
        <taxon>eudicotyledons</taxon>
        <taxon>Gunneridae</taxon>
        <taxon>Pentapetalae</taxon>
        <taxon>Caryophyllales</taxon>
        <taxon>Chenopodiaceae</taxon>
        <taxon>Chenopodioideae</taxon>
        <taxon>Atripliceae</taxon>
        <taxon>Chenopodium</taxon>
    </lineage>
</organism>
<dbReference type="PANTHER" id="PTHR31900">
    <property type="entry name" value="F-BOX/RNI SUPERFAMILY PROTEIN-RELATED"/>
    <property type="match status" value="1"/>
</dbReference>
<dbReference type="SMART" id="SM00256">
    <property type="entry name" value="FBOX"/>
    <property type="match status" value="1"/>
</dbReference>
<dbReference type="EnsemblPlants" id="AUR62020855-RA">
    <property type="protein sequence ID" value="AUR62020855-RA:cds"/>
    <property type="gene ID" value="AUR62020855"/>
</dbReference>
<dbReference type="Pfam" id="PF00646">
    <property type="entry name" value="F-box"/>
    <property type="match status" value="1"/>
</dbReference>
<feature type="domain" description="F-box" evidence="1">
    <location>
        <begin position="29"/>
        <end position="69"/>
    </location>
</feature>
<proteinExistence type="predicted"/>
<dbReference type="InterPro" id="IPR001810">
    <property type="entry name" value="F-box_dom"/>
</dbReference>